<accession>A0A8J2RIK6</accession>
<keyword evidence="1" id="KW-0472">Membrane</keyword>
<keyword evidence="1" id="KW-0812">Transmembrane</keyword>
<comment type="caution">
    <text evidence="2">The sequence shown here is derived from an EMBL/GenBank/DDBJ whole genome shotgun (WGS) entry which is preliminary data.</text>
</comment>
<name>A0A8J2RIK6_9CRUS</name>
<feature type="transmembrane region" description="Helical" evidence="1">
    <location>
        <begin position="167"/>
        <end position="187"/>
    </location>
</feature>
<dbReference type="GO" id="GO:0005634">
    <property type="term" value="C:nucleus"/>
    <property type="evidence" value="ECO:0007669"/>
    <property type="project" value="TreeGrafter"/>
</dbReference>
<gene>
    <name evidence="2" type="ORF">DGAL_LOCUS5368</name>
</gene>
<keyword evidence="3" id="KW-1185">Reference proteome</keyword>
<dbReference type="InterPro" id="IPR010770">
    <property type="entry name" value="Ecd"/>
</dbReference>
<keyword evidence="1" id="KW-1133">Transmembrane helix</keyword>
<dbReference type="Pfam" id="PF07093">
    <property type="entry name" value="SGT1"/>
    <property type="match status" value="1"/>
</dbReference>
<evidence type="ECO:0000313" key="3">
    <source>
        <dbReference type="Proteomes" id="UP000789390"/>
    </source>
</evidence>
<dbReference type="Proteomes" id="UP000789390">
    <property type="component" value="Unassembled WGS sequence"/>
</dbReference>
<evidence type="ECO:0000256" key="1">
    <source>
        <dbReference type="SAM" id="Phobius"/>
    </source>
</evidence>
<proteinExistence type="predicted"/>
<organism evidence="2 3">
    <name type="scientific">Daphnia galeata</name>
    <dbReference type="NCBI Taxonomy" id="27404"/>
    <lineage>
        <taxon>Eukaryota</taxon>
        <taxon>Metazoa</taxon>
        <taxon>Ecdysozoa</taxon>
        <taxon>Arthropoda</taxon>
        <taxon>Crustacea</taxon>
        <taxon>Branchiopoda</taxon>
        <taxon>Diplostraca</taxon>
        <taxon>Cladocera</taxon>
        <taxon>Anomopoda</taxon>
        <taxon>Daphniidae</taxon>
        <taxon>Daphnia</taxon>
    </lineage>
</organism>
<dbReference type="OrthoDB" id="27237at2759"/>
<sequence>MSAQTSSRVELEDSVEYWLFPNIFEGEDELEKLEAFRTRCFTFVHDQSRNYIWHEDSIKLNIIPNRTAATFSLKDHLSFCRSEFKAKTVTSKSNLKDISYVEPTNNRCYVMSGLVSLVRFFDFKLYLGPGVPSHLGSDPASLCYVLYSLGGHSHFLLFVSWNNSTLAVFYHVTTLTLFIGIVVLLLLSFNWDKVILAIWTGATHNGKTSALFNGSYLVKLEISLTVSSTDVILYNHFWRPRRPTDFRTIEHNTRGDSPPHLYGKTRFGCNVEDEWFIVHLLRSFSVTENDVVIRICSRVIMEDDEHDSRCRFGEIIKSELPVS</sequence>
<dbReference type="AlphaFoldDB" id="A0A8J2RIK6"/>
<dbReference type="PANTHER" id="PTHR13060">
    <property type="entry name" value="SGT1 PROTEIN HSGT1 SUPPRESSOR OF GCR2"/>
    <property type="match status" value="1"/>
</dbReference>
<evidence type="ECO:0000313" key="2">
    <source>
        <dbReference type="EMBL" id="CAH0102844.1"/>
    </source>
</evidence>
<dbReference type="EMBL" id="CAKKLH010000094">
    <property type="protein sequence ID" value="CAH0102844.1"/>
    <property type="molecule type" value="Genomic_DNA"/>
</dbReference>
<reference evidence="2" key="1">
    <citation type="submission" date="2021-11" db="EMBL/GenBank/DDBJ databases">
        <authorList>
            <person name="Schell T."/>
        </authorList>
    </citation>
    <scope>NUCLEOTIDE SEQUENCE</scope>
    <source>
        <strain evidence="2">M5</strain>
    </source>
</reference>
<protein>
    <submittedName>
        <fullName evidence="2">Uncharacterized protein</fullName>
    </submittedName>
</protein>
<dbReference type="PANTHER" id="PTHR13060:SF0">
    <property type="entry name" value="PROTEIN ECDYSONELESS HOMOLOG"/>
    <property type="match status" value="1"/>
</dbReference>